<dbReference type="Proteomes" id="UP001145069">
    <property type="component" value="Unassembled WGS sequence"/>
</dbReference>
<comment type="subcellular location">
    <subcellularLocation>
        <location evidence="2">Cell membrane</location>
        <topology evidence="2">Multi-pass membrane protein</topology>
    </subcellularLocation>
</comment>
<keyword evidence="8 16" id="KW-0812">Transmembrane</keyword>
<sequence length="301" mass="33927">MTKKLILFSSIFAFLIFLTGCQSLTVLDPKGPQAETTADVIMTSIWTMLIIVIVVFILLIVMLVKYRARNQADDYEPPYIKGNKWVEIICVGIPIIIVIFLSVITVKSTYEVEGKPKGYENDEPLVIYAASSNWKWHFSYPEENIETVNYVFIPTDRPIEFKLYAYGPIASFWVPQLAGQKYAMANMVNTLNLAATEPGEYMGRNASFTGEGFAEQTFNVTALPPADYQTWIEEIQATAEPLTEDKFNQLLEPGRLGQETYTGTHLEFSPPPTTHHGAKESDGTENTEQEMNDSMEDSMEN</sequence>
<evidence type="ECO:0000259" key="17">
    <source>
        <dbReference type="PROSITE" id="PS50857"/>
    </source>
</evidence>
<dbReference type="RefSeq" id="WP_272445772.1">
    <property type="nucleotide sequence ID" value="NZ_JAMQKC010000004.1"/>
</dbReference>
<reference evidence="19" key="1">
    <citation type="submission" date="2022-06" db="EMBL/GenBank/DDBJ databases">
        <title>Aquibacillus sp. a new bacterium isolated from soil saline samples.</title>
        <authorList>
            <person name="Galisteo C."/>
            <person name="De La Haba R."/>
            <person name="Sanchez-Porro C."/>
            <person name="Ventosa A."/>
        </authorList>
    </citation>
    <scope>NUCLEOTIDE SEQUENCE</scope>
    <source>
        <strain evidence="19">3ASR75-54</strain>
    </source>
</reference>
<evidence type="ECO:0000313" key="19">
    <source>
        <dbReference type="EMBL" id="MDC3416757.1"/>
    </source>
</evidence>
<dbReference type="Gene3D" id="2.60.40.420">
    <property type="entry name" value="Cupredoxins - blue copper proteins"/>
    <property type="match status" value="1"/>
</dbReference>
<evidence type="ECO:0000256" key="13">
    <source>
        <dbReference type="ARBA" id="ARBA00023136"/>
    </source>
</evidence>
<comment type="similarity">
    <text evidence="3 14">Belongs to the cytochrome c oxidase subunit 2 family.</text>
</comment>
<proteinExistence type="inferred from homology"/>
<feature type="region of interest" description="Disordered" evidence="15">
    <location>
        <begin position="261"/>
        <end position="301"/>
    </location>
</feature>
<comment type="function">
    <text evidence="14">Catalyzes quinol oxidation with the concomitant reduction of oxygen to water. Subunit II transfers the electrons from a quinol to the binuclear center of the catalytic subunit I.</text>
</comment>
<evidence type="ECO:0000256" key="11">
    <source>
        <dbReference type="ARBA" id="ARBA00022989"/>
    </source>
</evidence>
<dbReference type="PROSITE" id="PS51257">
    <property type="entry name" value="PROKAR_LIPOPROTEIN"/>
    <property type="match status" value="1"/>
</dbReference>
<dbReference type="InterPro" id="IPR011759">
    <property type="entry name" value="Cyt_c_oxidase_su2_TM_dom"/>
</dbReference>
<dbReference type="GO" id="GO:0005507">
    <property type="term" value="F:copper ion binding"/>
    <property type="evidence" value="ECO:0007669"/>
    <property type="project" value="InterPro"/>
</dbReference>
<dbReference type="SUPFAM" id="SSF81464">
    <property type="entry name" value="Cytochrome c oxidase subunit II-like, transmembrane region"/>
    <property type="match status" value="1"/>
</dbReference>
<dbReference type="InterPro" id="IPR002429">
    <property type="entry name" value="CcO_II-like_C"/>
</dbReference>
<dbReference type="InterPro" id="IPR036257">
    <property type="entry name" value="Cyt_c_oxidase_su2_TM_sf"/>
</dbReference>
<comment type="catalytic activity">
    <reaction evidence="1 14">
        <text>2 a quinol + O2 = 2 a quinone + 2 H2O</text>
        <dbReference type="Rhea" id="RHEA:55376"/>
        <dbReference type="ChEBI" id="CHEBI:15377"/>
        <dbReference type="ChEBI" id="CHEBI:15379"/>
        <dbReference type="ChEBI" id="CHEBI:24646"/>
        <dbReference type="ChEBI" id="CHEBI:132124"/>
    </reaction>
</comment>
<evidence type="ECO:0000256" key="2">
    <source>
        <dbReference type="ARBA" id="ARBA00004651"/>
    </source>
</evidence>
<feature type="transmembrane region" description="Helical" evidence="16">
    <location>
        <begin position="85"/>
        <end position="106"/>
    </location>
</feature>
<dbReference type="InterPro" id="IPR045187">
    <property type="entry name" value="CcO_II"/>
</dbReference>
<dbReference type="InterPro" id="IPR008972">
    <property type="entry name" value="Cupredoxin"/>
</dbReference>
<dbReference type="PROSITE" id="PS50857">
    <property type="entry name" value="COX2_CUA"/>
    <property type="match status" value="1"/>
</dbReference>
<evidence type="ECO:0000256" key="15">
    <source>
        <dbReference type="SAM" id="MobiDB-lite"/>
    </source>
</evidence>
<evidence type="ECO:0000256" key="16">
    <source>
        <dbReference type="SAM" id="Phobius"/>
    </source>
</evidence>
<comment type="caution">
    <text evidence="19">The sequence shown here is derived from an EMBL/GenBank/DDBJ whole genome shotgun (WGS) entry which is preliminary data.</text>
</comment>
<name>A0A9X3WC81_9BACI</name>
<keyword evidence="9" id="KW-0732">Signal</keyword>
<dbReference type="GO" id="GO:0042773">
    <property type="term" value="P:ATP synthesis coupled electron transport"/>
    <property type="evidence" value="ECO:0007669"/>
    <property type="project" value="TreeGrafter"/>
</dbReference>
<dbReference type="EMBL" id="JAMQKC010000004">
    <property type="protein sequence ID" value="MDC3416757.1"/>
    <property type="molecule type" value="Genomic_DNA"/>
</dbReference>
<keyword evidence="7 14" id="KW-0679">Respiratory chain</keyword>
<feature type="compositionally biased region" description="Acidic residues" evidence="15">
    <location>
        <begin position="283"/>
        <end position="301"/>
    </location>
</feature>
<evidence type="ECO:0000256" key="7">
    <source>
        <dbReference type="ARBA" id="ARBA00022660"/>
    </source>
</evidence>
<keyword evidence="11 16" id="KW-1133">Transmembrane helix</keyword>
<dbReference type="PIRSF" id="PIRSF000292">
    <property type="entry name" value="Ubi_od_II"/>
    <property type="match status" value="1"/>
</dbReference>
<evidence type="ECO:0000256" key="9">
    <source>
        <dbReference type="ARBA" id="ARBA00022729"/>
    </source>
</evidence>
<dbReference type="AlphaFoldDB" id="A0A9X3WC81"/>
<dbReference type="PROSITE" id="PS50999">
    <property type="entry name" value="COX2_TM"/>
    <property type="match status" value="1"/>
</dbReference>
<evidence type="ECO:0000256" key="5">
    <source>
        <dbReference type="ARBA" id="ARBA00022448"/>
    </source>
</evidence>
<evidence type="ECO:0000256" key="4">
    <source>
        <dbReference type="ARBA" id="ARBA00016131"/>
    </source>
</evidence>
<dbReference type="NCBIfam" id="TIGR01432">
    <property type="entry name" value="QOXA"/>
    <property type="match status" value="1"/>
</dbReference>
<keyword evidence="10 14" id="KW-0249">Electron transport</keyword>
<protein>
    <recommendedName>
        <fullName evidence="4 14">Quinol oxidase subunit 2</fullName>
        <ecNumber evidence="14">1.10.3.-</ecNumber>
    </recommendedName>
</protein>
<dbReference type="EC" id="1.10.3.-" evidence="14"/>
<dbReference type="InterPro" id="IPR034227">
    <property type="entry name" value="CuRO_UO_II"/>
</dbReference>
<dbReference type="GO" id="GO:0005886">
    <property type="term" value="C:plasma membrane"/>
    <property type="evidence" value="ECO:0007669"/>
    <property type="project" value="UniProtKB-SubCell"/>
</dbReference>
<dbReference type="PANTHER" id="PTHR22888:SF18">
    <property type="entry name" value="CYTOCHROME BO(3) UBIQUINOL OXIDASE SUBUNIT 2"/>
    <property type="match status" value="1"/>
</dbReference>
<dbReference type="Pfam" id="PF02790">
    <property type="entry name" value="COX2_TM"/>
    <property type="match status" value="1"/>
</dbReference>
<dbReference type="SUPFAM" id="SSF49503">
    <property type="entry name" value="Cupredoxins"/>
    <property type="match status" value="1"/>
</dbReference>
<evidence type="ECO:0000256" key="1">
    <source>
        <dbReference type="ARBA" id="ARBA00000725"/>
    </source>
</evidence>
<accession>A0A9X3WC81</accession>
<evidence type="ECO:0000259" key="18">
    <source>
        <dbReference type="PROSITE" id="PS50999"/>
    </source>
</evidence>
<evidence type="ECO:0000256" key="12">
    <source>
        <dbReference type="ARBA" id="ARBA00023002"/>
    </source>
</evidence>
<dbReference type="PANTHER" id="PTHR22888">
    <property type="entry name" value="CYTOCHROME C OXIDASE, SUBUNIT II"/>
    <property type="match status" value="1"/>
</dbReference>
<dbReference type="GO" id="GO:0016682">
    <property type="term" value="F:oxidoreductase activity, acting on diphenols and related substances as donors, oxygen as acceptor"/>
    <property type="evidence" value="ECO:0007669"/>
    <property type="project" value="InterPro"/>
</dbReference>
<evidence type="ECO:0000256" key="14">
    <source>
        <dbReference type="PIRNR" id="PIRNR000292"/>
    </source>
</evidence>
<keyword evidence="5 14" id="KW-0813">Transport</keyword>
<dbReference type="InterPro" id="IPR006332">
    <property type="entry name" value="QoxA"/>
</dbReference>
<dbReference type="InterPro" id="IPR006333">
    <property type="entry name" value="Cyt_o_ubiquinol_oxidase_su2"/>
</dbReference>
<feature type="domain" description="Cytochrome oxidase subunit II copper A binding" evidence="17">
    <location>
        <begin position="122"/>
        <end position="234"/>
    </location>
</feature>
<feature type="transmembrane region" description="Helical" evidence="16">
    <location>
        <begin position="45"/>
        <end position="64"/>
    </location>
</feature>
<evidence type="ECO:0000256" key="3">
    <source>
        <dbReference type="ARBA" id="ARBA00007866"/>
    </source>
</evidence>
<feature type="domain" description="Cytochrome oxidase subunit II transmembrane region profile" evidence="18">
    <location>
        <begin position="18"/>
        <end position="116"/>
    </location>
</feature>
<dbReference type="GO" id="GO:0004129">
    <property type="term" value="F:cytochrome-c oxidase activity"/>
    <property type="evidence" value="ECO:0007669"/>
    <property type="project" value="UniProtKB-UniRule"/>
</dbReference>
<dbReference type="CDD" id="cd04212">
    <property type="entry name" value="CuRO_UO_II"/>
    <property type="match status" value="1"/>
</dbReference>
<dbReference type="GO" id="GO:0009486">
    <property type="term" value="F:cytochrome bo3 ubiquinol oxidase activity"/>
    <property type="evidence" value="ECO:0007669"/>
    <property type="project" value="InterPro"/>
</dbReference>
<keyword evidence="6 14" id="KW-1003">Cell membrane</keyword>
<organism evidence="19 20">
    <name type="scientific">Aquibacillus salsiterrae</name>
    <dbReference type="NCBI Taxonomy" id="2950439"/>
    <lineage>
        <taxon>Bacteria</taxon>
        <taxon>Bacillati</taxon>
        <taxon>Bacillota</taxon>
        <taxon>Bacilli</taxon>
        <taxon>Bacillales</taxon>
        <taxon>Bacillaceae</taxon>
        <taxon>Aquibacillus</taxon>
    </lineage>
</organism>
<keyword evidence="13 14" id="KW-0472">Membrane</keyword>
<dbReference type="Gene3D" id="1.10.287.90">
    <property type="match status" value="1"/>
</dbReference>
<evidence type="ECO:0000256" key="10">
    <source>
        <dbReference type="ARBA" id="ARBA00022982"/>
    </source>
</evidence>
<evidence type="ECO:0000313" key="20">
    <source>
        <dbReference type="Proteomes" id="UP001145069"/>
    </source>
</evidence>
<evidence type="ECO:0000256" key="6">
    <source>
        <dbReference type="ARBA" id="ARBA00022475"/>
    </source>
</evidence>
<evidence type="ECO:0000256" key="8">
    <source>
        <dbReference type="ARBA" id="ARBA00022692"/>
    </source>
</evidence>
<gene>
    <name evidence="19" type="primary">qoxA</name>
    <name evidence="19" type="ORF">NC799_07475</name>
</gene>
<keyword evidence="20" id="KW-1185">Reference proteome</keyword>
<keyword evidence="12 14" id="KW-0560">Oxidoreductase</keyword>